<name>A0ABX1VW91_9FIRM</name>
<evidence type="ECO:0000313" key="1">
    <source>
        <dbReference type="EMBL" id="NNJ32122.1"/>
    </source>
</evidence>
<protein>
    <submittedName>
        <fullName evidence="1">Uncharacterized protein</fullName>
    </submittedName>
</protein>
<organism evidence="1 2">
    <name type="scientific">Lacrimispora defluvii</name>
    <dbReference type="NCBI Taxonomy" id="2719233"/>
    <lineage>
        <taxon>Bacteria</taxon>
        <taxon>Bacillati</taxon>
        <taxon>Bacillota</taxon>
        <taxon>Clostridia</taxon>
        <taxon>Lachnospirales</taxon>
        <taxon>Lachnospiraceae</taxon>
        <taxon>Lacrimispora</taxon>
    </lineage>
</organism>
<dbReference type="EMBL" id="JAAOXG010000048">
    <property type="protein sequence ID" value="NNJ32122.1"/>
    <property type="molecule type" value="Genomic_DNA"/>
</dbReference>
<accession>A0ABX1VW91</accession>
<evidence type="ECO:0000313" key="2">
    <source>
        <dbReference type="Proteomes" id="UP000539052"/>
    </source>
</evidence>
<dbReference type="Proteomes" id="UP000539052">
    <property type="component" value="Unassembled WGS sequence"/>
</dbReference>
<gene>
    <name evidence="1" type="ORF">G9470_20360</name>
</gene>
<proteinExistence type="predicted"/>
<comment type="caution">
    <text evidence="1">The sequence shown here is derived from an EMBL/GenBank/DDBJ whole genome shotgun (WGS) entry which is preliminary data.</text>
</comment>
<keyword evidence="2" id="KW-1185">Reference proteome</keyword>
<dbReference type="RefSeq" id="WP_170823226.1">
    <property type="nucleotide sequence ID" value="NZ_JAAOXG010000048.1"/>
</dbReference>
<sequence length="245" mass="28138">MGKSMVTAAKIYEQVIEMTGFADDDSTKRKLRNKMTFLLEQVALRRVSEFKQGRDIVIPRNDAPIIRNLLALAIDDGEEGNMIVDWFNGNIDTNDAQECVLLYMQLGEPIMRAEMMGETDSVTVDEWKASIRGVLNYDMADRTLKMKRKLEEFRAKTLVMSNTVRNGDVIVGCEDGSRYYGMVSEKPIKHLSEELIHKILDGLYLQEDYFDVLNQLMDRMMADAESKAVPTIETYINSYYILLYI</sequence>
<reference evidence="1 2" key="1">
    <citation type="submission" date="2020-03" db="EMBL/GenBank/DDBJ databases">
        <title>Genome Sequence of industrial isolate, B5A.</title>
        <authorList>
            <person name="Sharma S."/>
            <person name="Patil P.B."/>
            <person name="Korpole S."/>
        </authorList>
    </citation>
    <scope>NUCLEOTIDE SEQUENCE [LARGE SCALE GENOMIC DNA]</scope>
    <source>
        <strain evidence="1 2">PI-S10-B5A</strain>
    </source>
</reference>